<dbReference type="SUPFAM" id="SSF52266">
    <property type="entry name" value="SGNH hydrolase"/>
    <property type="match status" value="1"/>
</dbReference>
<evidence type="ECO:0008006" key="2">
    <source>
        <dbReference type="Google" id="ProtNLM"/>
    </source>
</evidence>
<feature type="non-terminal residue" evidence="1">
    <location>
        <position position="216"/>
    </location>
</feature>
<protein>
    <recommendedName>
        <fullName evidence="2">SGNH hydrolase-type esterase domain-containing protein</fullName>
    </recommendedName>
</protein>
<name>A0A382PJ04_9ZZZZ</name>
<accession>A0A382PJ04</accession>
<dbReference type="CDD" id="cd00229">
    <property type="entry name" value="SGNH_hydrolase"/>
    <property type="match status" value="1"/>
</dbReference>
<evidence type="ECO:0000313" key="1">
    <source>
        <dbReference type="EMBL" id="SVC73353.1"/>
    </source>
</evidence>
<dbReference type="Gene3D" id="3.40.50.1110">
    <property type="entry name" value="SGNH hydrolase"/>
    <property type="match status" value="1"/>
</dbReference>
<dbReference type="AlphaFoldDB" id="A0A382PJ04"/>
<dbReference type="InterPro" id="IPR051532">
    <property type="entry name" value="Ester_Hydrolysis_Enzymes"/>
</dbReference>
<dbReference type="PANTHER" id="PTHR30383">
    <property type="entry name" value="THIOESTERASE 1/PROTEASE 1/LYSOPHOSPHOLIPASE L1"/>
    <property type="match status" value="1"/>
</dbReference>
<reference evidence="1" key="1">
    <citation type="submission" date="2018-05" db="EMBL/GenBank/DDBJ databases">
        <authorList>
            <person name="Lanie J.A."/>
            <person name="Ng W.-L."/>
            <person name="Kazmierczak K.M."/>
            <person name="Andrzejewski T.M."/>
            <person name="Davidsen T.M."/>
            <person name="Wayne K.J."/>
            <person name="Tettelin H."/>
            <person name="Glass J.I."/>
            <person name="Rusch D."/>
            <person name="Podicherti R."/>
            <person name="Tsui H.-C.T."/>
            <person name="Winkler M.E."/>
        </authorList>
    </citation>
    <scope>NUCLEOTIDE SEQUENCE</scope>
</reference>
<sequence>MKSLLFKITLSFLCSFMVLADDQASGKELPKVLIMGDSISIGYTPHVIENLKGVAEVKRHKGNAGPTIRGVARIEEWLGKEKWDLIHFNWGLWDMYGWEYHKEDRSPEAYGKRLESLVGRLKKTGAKLIWATTTPACPANEKTMERRFKQNVRISPELERKYLDVALAVMKKHGVEVNDLHAFIKPRWNKYAIADNNVHFTKLGSKKLGEQVAKAI</sequence>
<dbReference type="EMBL" id="UINC01107749">
    <property type="protein sequence ID" value="SVC73353.1"/>
    <property type="molecule type" value="Genomic_DNA"/>
</dbReference>
<organism evidence="1">
    <name type="scientific">marine metagenome</name>
    <dbReference type="NCBI Taxonomy" id="408172"/>
    <lineage>
        <taxon>unclassified sequences</taxon>
        <taxon>metagenomes</taxon>
        <taxon>ecological metagenomes</taxon>
    </lineage>
</organism>
<dbReference type="PANTHER" id="PTHR30383:SF26">
    <property type="entry name" value="SGNH HYDROLASE-TYPE ESTERASE DOMAIN-CONTAINING PROTEIN"/>
    <property type="match status" value="1"/>
</dbReference>
<dbReference type="GO" id="GO:0004622">
    <property type="term" value="F:phosphatidylcholine lysophospholipase activity"/>
    <property type="evidence" value="ECO:0007669"/>
    <property type="project" value="TreeGrafter"/>
</dbReference>
<gene>
    <name evidence="1" type="ORF">METZ01_LOCUS326207</name>
</gene>
<dbReference type="InterPro" id="IPR036514">
    <property type="entry name" value="SGNH_hydro_sf"/>
</dbReference>
<proteinExistence type="predicted"/>